<keyword evidence="1" id="KW-1133">Transmembrane helix</keyword>
<dbReference type="RefSeq" id="WP_157391024.1">
    <property type="nucleotide sequence ID" value="NZ_WRPP01000006.1"/>
</dbReference>
<evidence type="ECO:0000256" key="1">
    <source>
        <dbReference type="SAM" id="Phobius"/>
    </source>
</evidence>
<evidence type="ECO:0008006" key="4">
    <source>
        <dbReference type="Google" id="ProtNLM"/>
    </source>
</evidence>
<keyword evidence="1" id="KW-0812">Transmembrane</keyword>
<reference evidence="2 3" key="1">
    <citation type="submission" date="2019-12" db="EMBL/GenBank/DDBJ databases">
        <title>Nocardia sp. nov. ET3-3 isolated from soil.</title>
        <authorList>
            <person name="Kanchanasin P."/>
            <person name="Tanasupawat S."/>
            <person name="Yuki M."/>
            <person name="Kudo T."/>
        </authorList>
    </citation>
    <scope>NUCLEOTIDE SEQUENCE [LARGE SCALE GENOMIC DNA]</scope>
    <source>
        <strain evidence="2 3">ET3-3</strain>
    </source>
</reference>
<comment type="caution">
    <text evidence="2">The sequence shown here is derived from an EMBL/GenBank/DDBJ whole genome shotgun (WGS) entry which is preliminary data.</text>
</comment>
<gene>
    <name evidence="2" type="ORF">GPX89_29920</name>
</gene>
<evidence type="ECO:0000313" key="2">
    <source>
        <dbReference type="EMBL" id="MVU81446.1"/>
    </source>
</evidence>
<sequence>MTAFTLIFGAMCVLPFVLLIVLIPLSIARERERKARIQSWAAAHGWMFHERAGAAWTRQLPGGNRHGIGVTVTGPMGGRWVRVSEYSYRSSSGSGESETTTTHHFIVVTVQLDRPHPPLAVRNRGLMSQFGRALFGDKPTATDDVLFDAKYRIDAADPAHAKAMVSPALVAAHIARTVPLWSLHGNELLTYTAVPGPLRDPLQIPWYAGRLLQVADLLGQVVARPRDLPPD</sequence>
<dbReference type="EMBL" id="WRPP01000006">
    <property type="protein sequence ID" value="MVU81446.1"/>
    <property type="molecule type" value="Genomic_DNA"/>
</dbReference>
<proteinExistence type="predicted"/>
<accession>A0A7K1V4A8</accession>
<keyword evidence="1" id="KW-0472">Membrane</keyword>
<organism evidence="2 3">
    <name type="scientific">Nocardia terrae</name>
    <dbReference type="NCBI Taxonomy" id="2675851"/>
    <lineage>
        <taxon>Bacteria</taxon>
        <taxon>Bacillati</taxon>
        <taxon>Actinomycetota</taxon>
        <taxon>Actinomycetes</taxon>
        <taxon>Mycobacteriales</taxon>
        <taxon>Nocardiaceae</taxon>
        <taxon>Nocardia</taxon>
    </lineage>
</organism>
<evidence type="ECO:0000313" key="3">
    <source>
        <dbReference type="Proteomes" id="UP000466794"/>
    </source>
</evidence>
<dbReference type="Proteomes" id="UP000466794">
    <property type="component" value="Unassembled WGS sequence"/>
</dbReference>
<protein>
    <recommendedName>
        <fullName evidence="4">DUF3137 domain-containing protein</fullName>
    </recommendedName>
</protein>
<name>A0A7K1V4A8_9NOCA</name>
<feature type="transmembrane region" description="Helical" evidence="1">
    <location>
        <begin position="6"/>
        <end position="28"/>
    </location>
</feature>
<keyword evidence="3" id="KW-1185">Reference proteome</keyword>
<dbReference type="AlphaFoldDB" id="A0A7K1V4A8"/>